<feature type="region of interest" description="Disordered" evidence="5">
    <location>
        <begin position="3978"/>
        <end position="4054"/>
    </location>
</feature>
<accession>A0A0L0G537</accession>
<dbReference type="SUPFAM" id="SSF117074">
    <property type="entry name" value="Hypothetical protein PA1324"/>
    <property type="match status" value="7"/>
</dbReference>
<protein>
    <recommendedName>
        <fullName evidence="7">SD-repeat containing protein B domain-containing protein</fullName>
    </recommendedName>
</protein>
<dbReference type="EMBL" id="KQ241784">
    <property type="protein sequence ID" value="KNC84147.1"/>
    <property type="molecule type" value="Genomic_DNA"/>
</dbReference>
<feature type="domain" description="SD-repeat containing protein B" evidence="7">
    <location>
        <begin position="1031"/>
        <end position="1092"/>
    </location>
</feature>
<keyword evidence="9" id="KW-1185">Reference proteome</keyword>
<dbReference type="Gene3D" id="2.60.40.10">
    <property type="entry name" value="Immunoglobulins"/>
    <property type="match status" value="13"/>
</dbReference>
<feature type="chain" id="PRO_5005538662" description="SD-repeat containing protein B domain-containing protein" evidence="6">
    <location>
        <begin position="21"/>
        <end position="4236"/>
    </location>
</feature>
<keyword evidence="3" id="KW-0964">Secreted</keyword>
<reference evidence="8 9" key="1">
    <citation type="submission" date="2011-02" db="EMBL/GenBank/DDBJ databases">
        <title>The Genome Sequence of Sphaeroforma arctica JP610.</title>
        <authorList>
            <consortium name="The Broad Institute Genome Sequencing Platform"/>
            <person name="Russ C."/>
            <person name="Cuomo C."/>
            <person name="Young S.K."/>
            <person name="Zeng Q."/>
            <person name="Gargeya S."/>
            <person name="Alvarado L."/>
            <person name="Berlin A."/>
            <person name="Chapman S.B."/>
            <person name="Chen Z."/>
            <person name="Freedman E."/>
            <person name="Gellesch M."/>
            <person name="Goldberg J."/>
            <person name="Griggs A."/>
            <person name="Gujja S."/>
            <person name="Heilman E."/>
            <person name="Heiman D."/>
            <person name="Howarth C."/>
            <person name="Mehta T."/>
            <person name="Neiman D."/>
            <person name="Pearson M."/>
            <person name="Roberts A."/>
            <person name="Saif S."/>
            <person name="Shea T."/>
            <person name="Shenoy N."/>
            <person name="Sisk P."/>
            <person name="Stolte C."/>
            <person name="Sykes S."/>
            <person name="White J."/>
            <person name="Yandava C."/>
            <person name="Burger G."/>
            <person name="Gray M.W."/>
            <person name="Holland P.W.H."/>
            <person name="King N."/>
            <person name="Lang F.B.F."/>
            <person name="Roger A.J."/>
            <person name="Ruiz-Trillo I."/>
            <person name="Haas B."/>
            <person name="Nusbaum C."/>
            <person name="Birren B."/>
        </authorList>
    </citation>
    <scope>NUCLEOTIDE SEQUENCE [LARGE SCALE GENOMIC DNA]</scope>
    <source>
        <strain evidence="8 9">JP610</strain>
    </source>
</reference>
<sequence length="4236" mass="445449">MRAFLALMLIAMLCLPQTSAAIQSSCCKRKRNNMIISARIDGPRTPGGVSVSDVESIPTPTPAESASPIVYPDDSSSASPSVALSASPSATPSKSQILGQISGSLIDLGSGLGIPNANVILVDVATNEAIGTVATDDNGLYVFLDLPVGEYNVISPADVKALPIVSGPLDSNGQDSDGKLFEHVVTINAEEPTVSNVDFKYLKDATITGTVTLSNNTQNDALVGATVSAVCLDDETITMEPVNTDINGMYSFLGVPDCNWEIVVPDEFNGFPIHSDDSTEPGEKKTVLIAPEDRVGIANFEYIPFGTISGYVFNRDDNTTVSGVVVQASCNGLSSERTTDSEGFYEFTRLNDCEYAIVAPPSINTGVFEGTFVEGPGDGDLSHPVIVDSDSRGEENVNYYYETAPKGALSGTLRDFITREGIAGQTVEIACIDGPNRDVSRINTDSEGNYKFTALDFCTYSVQAPGDTGDGREIVVGPEDGVDPKESTTVPLTKAVPTKTQVNFEYSLPEEPASITGTVTLLPGNEPITSVEVTATCTSDVSITMAPVTTDANGIYTFTDVVDCAWTISVPTEVDNVPVSSPSDVTAVIDPANRDIEVNFDFQPNGVISGRTLDDFDDSAIPDMLVTLVCTEDGSMQSQKTNADGEYLFTELKDCNYVVSVPSSSEAVGPIVSGHGDTESLYEGTVVIDDDTKLAEDVSFKYLSQGTIAGKLRDLVSTTGIAGELVTVTCESRGITKETYTNALGEYRFDNLGYCDYVVKAPEAVAAVGPVFSGFDGSDPTSEANVPIDIETPSVGEVNFEYTAVGSISGVVFVDEEVADNGQPGVDVVLTCKENPEIQFTTSTADRGVYTFVDIPLCTYTVEVPTAVDGKPIESGYDEDDTPELADVTVSTETPAVTNVSFLYKLAPSPSATGSPSPSASRYIPGTVAGVVTIEGTEIGVPGVVVTATCAEDGMEYTATSGNDGSYTLGNLPDCVYTVSVPATEGNGWPVVSTGVTEVEISPENRTEEVKFEYTPLGSISGATLSDFDKTTPIEGVLVELTCEGAETQTATSDALGKYSFTELPPCTYTVTVPTSVTNGGDLVSGPSDSDTSATEVHEEVISGNDVIDVDFFYLPEGTIAGNLRDHVTEEPLAGETVTMTCLENPDITFTNVTDAAGNYEFTNLVACSYRVVAPETSTSGPIFAGPEDRTEDNKEFSTVVYISPDNPEEGDVDFTYTEVGSVSGSIFEDSVAPENGDIPLCTYAIAVPEEVSVADGVKPINEGYDSDVTKAEADVTIDLVQAVVTDVDFIYKVPAVISGTVTGYEDGEGIENVTVTVTCSTDMTIMYEAITDADGNYTIDENMEDCNYIVTVPETFNGEPIEGRSETTISITPTDRTGEATFTYVPLGTISGHTLNDFDQTPLANVVVTLSCNDVVEETSTDASGFYIFEDLKNCDYVVAAPASVSSAEFEGIIVIGPADDDGKKREHTVGINSDYVEEVNVDFKYLPQGTISGNLRDFASTDGIANQTVTLTCSDPVVSTSTQTDAAGNYEFLDLGYCDYTVAAPTSVDNVGDIYDGPTDTDDVLSSTTVEISFEDPSAGEVDFTYSEVGTISGTIYEDFVDANNGAGEVTVTIQCTDANNFTMISVTGADGAYAFNDIPLCEYVISVPDEVSATDGSKPINVGYDADDTMTEADVTISLDVPEVTGVDFVYKVPAVVSGIVTGYEDGAGIENVTVTLTCSTDMTIVYEAITDADGRYTIDEDMENCDYTVTVPETFNGEPIKGPSETTVSITPTVRTGEADFVYVPLATISGQVVNDFDQSPLADVVVALNCDDVEVNSTTTDGSGNYVFEDLVDCAYTVTAPLSVSQSDFAGIITDGPVDEDGSVREHDVVITSDNLNVEDIDFAYLPQGSISGTLQNFVTGEGIANQDVVVTCDETTPAITRTETTDADGRYEFTGLGYCNFTLVAPVSVGPDGVFEGPEDTDGIVSSTSVDVTFEDPTEVGVDFTYAAVGSISGGIYEDSIAPTNGVEAVVVTLVCTEMDNYTLTSTTDANGAYDFSDIPLCLYNISVPGDVSVTGGVKPINSGYDIDDTLTEADISFDLEESIVNDVDFIYKVPAVISGNVTAYLDGEGIENVTVTATCAEDMSIVYDTITDSSGAYVIDQNMVDCTYIVTVPETYNDEVIKGPKNVSVSILPDVRSGEADFLYIPLGSISGHTFNDFDQTPLANVNLSLICNGVEVASATTNGSGYYIFEDIVDCSYTVAAPPSVSLDAFEGVIVNGPIDEDGKEREHDVIVISDDLHEVNVDFKYLPQGTIAGNLRDYVSNAPIADQTVTLTCSDPEISMSIQTDADGMYEFQDLGYCDYTIVAPASVGNVGDIYEGPTDTDEVLWSTIVPITFEDPSEGEVDFTYTEVGSITGTLYEDFVDADNGVDATTVTLQCTDVNDFIITTETDANGEYSFLDIPLCAYVISVPDQITGSGESNPIALIAEGYDSDDTKAEADVTIDLVQQDVADVDFLYIVPAVISGNIVGYEDGEGIGNVPVTATCVEDPSIVYSVVTESNGDYIFTGDVENCNYTVTVPETFLGEPIKSSSEGTVSITPSDRTGDVDYVYIPLGIISGNVLDDFDQSPLANVDLVLSCDGVVVNTTTTDADGYYIFDDLLDCAYTVTAPQDINITDYEAVMTTGPTDEDGILWQHDVEIYEDNLFVDVDFAYTKQGSISGTLLNYVSGDGIAGQDVVLTCADSSPVLFRTVTTDADGFYNFTGLGFCDFTIVAPAIVDSDGAIFDGPIDTDEVLYSTTVELTPSNLSENEVDYLYTAVGSISGSVFENNVDPTSGVAGVPITLTCTESDNITYTIESDENGDYSFDNVPVCAYIVSIPQVLNGTDGECPCPTLNNTELQIPVVLTVTENEVTDVDFLYTLPAVISGTILGHEDGVGIEGVPVTATCAEDPSNVIVVYTDANGNYSMNDVADCTYFINVPEEFEGEPILGQNMTYVSITTIDRTAEEDFIYFPTTGRVSGHILSDFDQSPIADVTVVSYSNCDGTVTNTTTDSEGYYAFENLELAECTYTITALPAIRSSTFGGAISTGPIDADSIITNHDVTISSEDRAGDDIDFLYTPEGTISGNLQDYVTSDGIANQNVTLTCAESGVSKWTQTDADGNFLFVNLGYCDFTVVVPETVPYGGGVYSGPEDGDGDVSSTTVPVTFANQSVKDVNFKYGELGSISGVIYEDSAAEGNGVGGVTVTLVCTDAIDVKLTTVTDANGEYNFDDILLCPYTINVPEEVSATGGLKPIFDGYDSDLTLIEASVPISVDERDLTNVDFVYKVPAVISGVVAGETGSLSGVPVSVTCAETPSVVYDVVTDVTGSYFINDVPDCTYSVTIQEVFEGQVVQTNIDTVSITSAVRTAESSFLYTLIPPAVISGTVTGATGVGIAGTTVTATCLNDTSIVYSTVTDATGAYNIANSIEDCTYSVSVPETINGESITSLSEEIVTITATARTGIAEYVYGPPAVISGMVTGKDGAGIAGTTVTATCVNDTSIIYTTVTDATGAYSIADSIKDCTYLVSVPETFNGEPISSVSGEFVSITSTVRTGVADYVYGPRGIISGYTLNDYDQSALASVPVTLTCNGVILMTVSDATGYYMFDDLYDCDYLVTVPPTVTTSAFNGIVVGGTVLNGSAEQQSVIIDINNAIEENVDFKYLHQNAIAGSLKDAVTGAAIANQTVTLTCADPSIEETTVTDANGNYEFNELAFCIYSVVAPSSVDSVGAIYGGPIDTDNLLSSTEVIISMASQSVGEVDFEYGSTGSISGYVREEDATGAIVGGVENVPVTATCQENPLLTFEVPATGVDGAYTFPSLPICTYNISVPSNVTDPADSTNILQIINGATDGGDAEATTSVILSVLENIQTDVDFGYQSAGECISGIVSAIDSDTQLGGETIKITCDDGFTQTTVTNDLGVYSFNDVPPTAVCEITFADEPNTVEIDFKDSSAECIAPAPSPTPTASPSPADLAPVGTSTTPSPVQSPSQSPASSPAASPTASPAAEGESAAGECVSGTVSDVDTDEPLPNIPITVLCTDGFTQTVTTDELGEYAFNNVPAASSCDITIDDSASLVAFVVGDDTTAECIATESSPSPTPSVNEEPSPTPTASPAAGDCVSGTVTDVVTDEPLPNVLVTMLCVDGYTQTVTTDELGEYVFDAVPSVSSCDVTIADDSASPVGFVLEDDSLQCIASSASPDPVTSPAAATVARR</sequence>
<gene>
    <name evidence="8" type="ORF">SARC_03629</name>
</gene>
<keyword evidence="4 6" id="KW-0732">Signal</keyword>
<dbReference type="Pfam" id="PF17210">
    <property type="entry name" value="SdrD_B"/>
    <property type="match status" value="1"/>
</dbReference>
<evidence type="ECO:0000313" key="8">
    <source>
        <dbReference type="EMBL" id="KNC84147.1"/>
    </source>
</evidence>
<dbReference type="InterPro" id="IPR008969">
    <property type="entry name" value="CarboxyPept-like_regulatory"/>
</dbReference>
<dbReference type="eggNOG" id="ENOG502QR8U">
    <property type="taxonomic scope" value="Eukaryota"/>
</dbReference>
<feature type="region of interest" description="Disordered" evidence="5">
    <location>
        <begin position="44"/>
        <end position="74"/>
    </location>
</feature>
<dbReference type="Proteomes" id="UP000054560">
    <property type="component" value="Unassembled WGS sequence"/>
</dbReference>
<feature type="signal peptide" evidence="6">
    <location>
        <begin position="1"/>
        <end position="20"/>
    </location>
</feature>
<dbReference type="GeneID" id="25904133"/>
<dbReference type="PANTHER" id="PTHR36108">
    <property type="entry name" value="COLOSSIN-B-RELATED"/>
    <property type="match status" value="1"/>
</dbReference>
<comment type="similarity">
    <text evidence="2">Belongs to the serine-aspartate repeat-containing protein (SDr) family.</text>
</comment>
<dbReference type="GO" id="GO:0005576">
    <property type="term" value="C:extracellular region"/>
    <property type="evidence" value="ECO:0007669"/>
    <property type="project" value="UniProtKB-SubCell"/>
</dbReference>
<proteinExistence type="inferred from homology"/>
<evidence type="ECO:0000313" key="9">
    <source>
        <dbReference type="Proteomes" id="UP000054560"/>
    </source>
</evidence>
<dbReference type="STRING" id="667725.A0A0L0G537"/>
<evidence type="ECO:0000259" key="7">
    <source>
        <dbReference type="Pfam" id="PF17210"/>
    </source>
</evidence>
<feature type="region of interest" description="Disordered" evidence="5">
    <location>
        <begin position="4114"/>
        <end position="4141"/>
    </location>
</feature>
<dbReference type="OrthoDB" id="21134at2759"/>
<feature type="region of interest" description="Disordered" evidence="5">
    <location>
        <begin position="4217"/>
        <end position="4236"/>
    </location>
</feature>
<feature type="compositionally biased region" description="Polar residues" evidence="5">
    <location>
        <begin position="4115"/>
        <end position="4127"/>
    </location>
</feature>
<feature type="compositionally biased region" description="Low complexity" evidence="5">
    <location>
        <begin position="3992"/>
        <end position="4036"/>
    </location>
</feature>
<dbReference type="SUPFAM" id="SSF49464">
    <property type="entry name" value="Carboxypeptidase regulatory domain-like"/>
    <property type="match status" value="3"/>
</dbReference>
<evidence type="ECO:0000256" key="4">
    <source>
        <dbReference type="ARBA" id="ARBA00022729"/>
    </source>
</evidence>
<comment type="subcellular location">
    <subcellularLocation>
        <location evidence="1">Secreted</location>
    </subcellularLocation>
</comment>
<dbReference type="SUPFAM" id="SSF49478">
    <property type="entry name" value="Cna protein B-type domain"/>
    <property type="match status" value="9"/>
</dbReference>
<evidence type="ECO:0000256" key="5">
    <source>
        <dbReference type="SAM" id="MobiDB-lite"/>
    </source>
</evidence>
<dbReference type="InterPro" id="IPR013783">
    <property type="entry name" value="Ig-like_fold"/>
</dbReference>
<organism evidence="8 9">
    <name type="scientific">Sphaeroforma arctica JP610</name>
    <dbReference type="NCBI Taxonomy" id="667725"/>
    <lineage>
        <taxon>Eukaryota</taxon>
        <taxon>Ichthyosporea</taxon>
        <taxon>Ichthyophonida</taxon>
        <taxon>Sphaeroforma</taxon>
    </lineage>
</organism>
<evidence type="ECO:0000256" key="2">
    <source>
        <dbReference type="ARBA" id="ARBA00007257"/>
    </source>
</evidence>
<name>A0A0L0G537_9EUKA</name>
<evidence type="ECO:0000256" key="1">
    <source>
        <dbReference type="ARBA" id="ARBA00004613"/>
    </source>
</evidence>
<evidence type="ECO:0000256" key="6">
    <source>
        <dbReference type="SAM" id="SignalP"/>
    </source>
</evidence>
<dbReference type="Gene3D" id="2.60.40.1120">
    <property type="entry name" value="Carboxypeptidase-like, regulatory domain"/>
    <property type="match status" value="4"/>
</dbReference>
<dbReference type="RefSeq" id="XP_014158049.1">
    <property type="nucleotide sequence ID" value="XM_014302574.1"/>
</dbReference>
<dbReference type="InterPro" id="IPR033764">
    <property type="entry name" value="Sdr_B"/>
</dbReference>
<dbReference type="PANTHER" id="PTHR36108:SF13">
    <property type="entry name" value="COLOSSIN-B-RELATED"/>
    <property type="match status" value="1"/>
</dbReference>
<evidence type="ECO:0000256" key="3">
    <source>
        <dbReference type="ARBA" id="ARBA00022525"/>
    </source>
</evidence>